<dbReference type="PANTHER" id="PTHR10366">
    <property type="entry name" value="NAD DEPENDENT EPIMERASE/DEHYDRATASE"/>
    <property type="match status" value="1"/>
</dbReference>
<dbReference type="STRING" id="1314781.A0A165FWT1"/>
<dbReference type="InterPro" id="IPR001509">
    <property type="entry name" value="Epimerase_deHydtase"/>
</dbReference>
<dbReference type="GO" id="GO:0016616">
    <property type="term" value="F:oxidoreductase activity, acting on the CH-OH group of donors, NAD or NADP as acceptor"/>
    <property type="evidence" value="ECO:0007669"/>
    <property type="project" value="TreeGrafter"/>
</dbReference>
<dbReference type="Proteomes" id="UP000077266">
    <property type="component" value="Unassembled WGS sequence"/>
</dbReference>
<dbReference type="InterPro" id="IPR050425">
    <property type="entry name" value="NAD(P)_dehydrat-like"/>
</dbReference>
<dbReference type="InParanoid" id="A0A165FWT1"/>
<organism evidence="4 5">
    <name type="scientific">Exidia glandulosa HHB12029</name>
    <dbReference type="NCBI Taxonomy" id="1314781"/>
    <lineage>
        <taxon>Eukaryota</taxon>
        <taxon>Fungi</taxon>
        <taxon>Dikarya</taxon>
        <taxon>Basidiomycota</taxon>
        <taxon>Agaricomycotina</taxon>
        <taxon>Agaricomycetes</taxon>
        <taxon>Auriculariales</taxon>
        <taxon>Exidiaceae</taxon>
        <taxon>Exidia</taxon>
    </lineage>
</organism>
<proteinExistence type="inferred from homology"/>
<gene>
    <name evidence="4" type="ORF">EXIGLDRAFT_771557</name>
</gene>
<keyword evidence="5" id="KW-1185">Reference proteome</keyword>
<protein>
    <submittedName>
        <fullName evidence="4">NAD(P)-binding protein</fullName>
    </submittedName>
</protein>
<reference evidence="4 5" key="1">
    <citation type="journal article" date="2016" name="Mol. Biol. Evol.">
        <title>Comparative Genomics of Early-Diverging Mushroom-Forming Fungi Provides Insights into the Origins of Lignocellulose Decay Capabilities.</title>
        <authorList>
            <person name="Nagy L.G."/>
            <person name="Riley R."/>
            <person name="Tritt A."/>
            <person name="Adam C."/>
            <person name="Daum C."/>
            <person name="Floudas D."/>
            <person name="Sun H."/>
            <person name="Yadav J.S."/>
            <person name="Pangilinan J."/>
            <person name="Larsson K.H."/>
            <person name="Matsuura K."/>
            <person name="Barry K."/>
            <person name="Labutti K."/>
            <person name="Kuo R."/>
            <person name="Ohm R.A."/>
            <person name="Bhattacharya S.S."/>
            <person name="Shirouzu T."/>
            <person name="Yoshinaga Y."/>
            <person name="Martin F.M."/>
            <person name="Grigoriev I.V."/>
            <person name="Hibbett D.S."/>
        </authorList>
    </citation>
    <scope>NUCLEOTIDE SEQUENCE [LARGE SCALE GENOMIC DNA]</scope>
    <source>
        <strain evidence="4 5">HHB12029</strain>
    </source>
</reference>
<dbReference type="SUPFAM" id="SSF51735">
    <property type="entry name" value="NAD(P)-binding Rossmann-fold domains"/>
    <property type="match status" value="1"/>
</dbReference>
<evidence type="ECO:0000313" key="4">
    <source>
        <dbReference type="EMBL" id="KZV89650.1"/>
    </source>
</evidence>
<evidence type="ECO:0000256" key="1">
    <source>
        <dbReference type="ARBA" id="ARBA00023002"/>
    </source>
</evidence>
<dbReference type="EMBL" id="KV426067">
    <property type="protein sequence ID" value="KZV89650.1"/>
    <property type="molecule type" value="Genomic_DNA"/>
</dbReference>
<dbReference type="AlphaFoldDB" id="A0A165FWT1"/>
<dbReference type="PANTHER" id="PTHR10366:SF562">
    <property type="entry name" value="ALDEHYDE REDUCTASE II (AFU_ORTHOLOGUE AFUA_1G11360)"/>
    <property type="match status" value="1"/>
</dbReference>
<accession>A0A165FWT1</accession>
<dbReference type="Pfam" id="PF01370">
    <property type="entry name" value="Epimerase"/>
    <property type="match status" value="1"/>
</dbReference>
<keyword evidence="1" id="KW-0560">Oxidoreductase</keyword>
<dbReference type="InterPro" id="IPR036291">
    <property type="entry name" value="NAD(P)-bd_dom_sf"/>
</dbReference>
<evidence type="ECO:0000256" key="2">
    <source>
        <dbReference type="ARBA" id="ARBA00023445"/>
    </source>
</evidence>
<comment type="similarity">
    <text evidence="2">Belongs to the NAD(P)-dependent epimerase/dehydratase family. Dihydroflavonol-4-reductase subfamily.</text>
</comment>
<dbReference type="OrthoDB" id="2735536at2759"/>
<feature type="domain" description="NAD-dependent epimerase/dehydratase" evidence="3">
    <location>
        <begin position="10"/>
        <end position="264"/>
    </location>
</feature>
<evidence type="ECO:0000259" key="3">
    <source>
        <dbReference type="Pfam" id="PF01370"/>
    </source>
</evidence>
<name>A0A165FWT1_EXIGL</name>
<dbReference type="Gene3D" id="3.40.50.720">
    <property type="entry name" value="NAD(P)-binding Rossmann-like Domain"/>
    <property type="match status" value="1"/>
</dbReference>
<evidence type="ECO:0000313" key="5">
    <source>
        <dbReference type="Proteomes" id="UP000077266"/>
    </source>
</evidence>
<sequence length="353" mass="39109">MPSVSAPGIILVSGASGFVATHLINNLLAKGYTVRGTVRSKSKGDALRELYMSPKFEYVVVPDIGEPGAWDQPGVLDDVHGIAHVASPIEFFGDESDPDAQAWLRPAVEGTLAVLRSAAKSPTVKRIVITGTTASVVDPRLLPVVNTKDDWNDFSVEELEKKGSAADSWTKYCASKVLSEKGAWKFYEDNRATLPYDLTYLLPSWVYGPLLTPAESPERLVLSMRLLFNHFAKPKTDDETLKSFSGAFSDARDIARAYIDAFSRDDLAGKRIVLASEKHPAIQDLYDAYWAIPEAKRPRWPFEVPRGKPGIAEEAKTKFPTFVTSEPELGWRFRTLCECLEDTLQSFVDTHLI</sequence>